<name>A0ABU1UPR0_9ACTN</name>
<reference evidence="2 3" key="1">
    <citation type="submission" date="2023-07" db="EMBL/GenBank/DDBJ databases">
        <title>Sorghum-associated microbial communities from plants grown in Nebraska, USA.</title>
        <authorList>
            <person name="Schachtman D."/>
        </authorList>
    </citation>
    <scope>NUCLEOTIDE SEQUENCE [LARGE SCALE GENOMIC DNA]</scope>
    <source>
        <strain evidence="2 3">BE248</strain>
    </source>
</reference>
<organism evidence="2 3">
    <name type="scientific">Aeromicrobium panaciterrae</name>
    <dbReference type="NCBI Taxonomy" id="363861"/>
    <lineage>
        <taxon>Bacteria</taxon>
        <taxon>Bacillati</taxon>
        <taxon>Actinomycetota</taxon>
        <taxon>Actinomycetes</taxon>
        <taxon>Propionibacteriales</taxon>
        <taxon>Nocardioidaceae</taxon>
        <taxon>Aeromicrobium</taxon>
    </lineage>
</organism>
<dbReference type="Proteomes" id="UP001257739">
    <property type="component" value="Unassembled WGS sequence"/>
</dbReference>
<proteinExistence type="predicted"/>
<accession>A0ABU1UPR0</accession>
<keyword evidence="3" id="KW-1185">Reference proteome</keyword>
<sequence>MDTSTRRVRHEVADGVALMGFSIVMSVGIAGLLALLLGLAGATA</sequence>
<gene>
    <name evidence="2" type="ORF">J2X11_002003</name>
</gene>
<keyword evidence="1" id="KW-0472">Membrane</keyword>
<evidence type="ECO:0000313" key="3">
    <source>
        <dbReference type="Proteomes" id="UP001257739"/>
    </source>
</evidence>
<evidence type="ECO:0000313" key="2">
    <source>
        <dbReference type="EMBL" id="MDR7087164.1"/>
    </source>
</evidence>
<comment type="caution">
    <text evidence="2">The sequence shown here is derived from an EMBL/GenBank/DDBJ whole genome shotgun (WGS) entry which is preliminary data.</text>
</comment>
<dbReference type="RefSeq" id="WP_309970308.1">
    <property type="nucleotide sequence ID" value="NZ_JAVDWH010000001.1"/>
</dbReference>
<keyword evidence="1" id="KW-0812">Transmembrane</keyword>
<evidence type="ECO:0000256" key="1">
    <source>
        <dbReference type="SAM" id="Phobius"/>
    </source>
</evidence>
<protein>
    <submittedName>
        <fullName evidence="2">Uncharacterized protein</fullName>
    </submittedName>
</protein>
<keyword evidence="1" id="KW-1133">Transmembrane helix</keyword>
<dbReference type="EMBL" id="JAVDWH010000001">
    <property type="protein sequence ID" value="MDR7087164.1"/>
    <property type="molecule type" value="Genomic_DNA"/>
</dbReference>
<feature type="transmembrane region" description="Helical" evidence="1">
    <location>
        <begin position="12"/>
        <end position="40"/>
    </location>
</feature>